<dbReference type="GO" id="GO:0005524">
    <property type="term" value="F:ATP binding"/>
    <property type="evidence" value="ECO:0007669"/>
    <property type="project" value="InterPro"/>
</dbReference>
<reference evidence="2 3" key="1">
    <citation type="submission" date="2014-04" db="EMBL/GenBank/DDBJ databases">
        <authorList>
            <consortium name="DOE Joint Genome Institute"/>
            <person name="Kuo A."/>
            <person name="Martino E."/>
            <person name="Perotto S."/>
            <person name="Kohler A."/>
            <person name="Nagy L.G."/>
            <person name="Floudas D."/>
            <person name="Copeland A."/>
            <person name="Barry K.W."/>
            <person name="Cichocki N."/>
            <person name="Veneault-Fourrey C."/>
            <person name="LaButti K."/>
            <person name="Lindquist E.A."/>
            <person name="Lipzen A."/>
            <person name="Lundell T."/>
            <person name="Morin E."/>
            <person name="Murat C."/>
            <person name="Sun H."/>
            <person name="Tunlid A."/>
            <person name="Henrissat B."/>
            <person name="Grigoriev I.V."/>
            <person name="Hibbett D.S."/>
            <person name="Martin F."/>
            <person name="Nordberg H.P."/>
            <person name="Cantor M.N."/>
            <person name="Hua S.X."/>
        </authorList>
    </citation>
    <scope>NUCLEOTIDE SEQUENCE [LARGE SCALE GENOMIC DNA]</scope>
    <source>
        <strain evidence="2 3">Zn</strain>
    </source>
</reference>
<sequence>MDPTTNNLGIFLFPTAICTRNPPPEEQPSPESIWSDSYLNPKNRINSLSKFKKQRWTIDGSSPIGTRLYAFPDFARGGPPLCIDTYIPNINQEPGYLREVLRPNSSIFLENGQVECSSIAQHILQALEAWSEHWGWEEFEEAYLNMPFGSRILIKNIHIDPRKMTIDLVPYYAVEQQMLSVDALQALWELAQGAWPEVLDIKELHFVKKLHETISLVQISGEDSQIYVFKSLTDDLKPFYHELKTLLTLSYHPNIISRPSHIITKKCGFGGKTGVCGFVLEYHAHGTLRTVLNERSIHHALTFQDQLRWAIQITSAILHIHETTSGDIFYTTMKPENVVMAITPSNPTILDAVIIDFEQRLGPPCWNPPEINYIDYITTLAKKASLVSMKQKYVSLLESANLLWPENESKTSTTTKYKNPRYGYSHPWPTLPVKQREAAQVFGLGKLLWCIFENGTLLNTAIGIHTFREGVSDLEFPEFRRSPERLRELIRKCTMGDGEWRERGLPLVRRGVKIGVRGGEGDETEEDVRVACRKWWREEVADAEKFVAARAMRNMEDADVWNWTFERPALREVLDELESLIGTQGYDG</sequence>
<dbReference type="SUPFAM" id="SSF56112">
    <property type="entry name" value="Protein kinase-like (PK-like)"/>
    <property type="match status" value="1"/>
</dbReference>
<dbReference type="HOGENOM" id="CLU_018065_0_0_1"/>
<dbReference type="AlphaFoldDB" id="A0A0C3I2P9"/>
<dbReference type="EMBL" id="KN832870">
    <property type="protein sequence ID" value="KIN08682.1"/>
    <property type="molecule type" value="Genomic_DNA"/>
</dbReference>
<protein>
    <recommendedName>
        <fullName evidence="1">Protein kinase domain-containing protein</fullName>
    </recommendedName>
</protein>
<dbReference type="InParanoid" id="A0A0C3I2P9"/>
<gene>
    <name evidence="2" type="ORF">OIDMADRAFT_23458</name>
</gene>
<dbReference type="GO" id="GO:0004674">
    <property type="term" value="F:protein serine/threonine kinase activity"/>
    <property type="evidence" value="ECO:0007669"/>
    <property type="project" value="TreeGrafter"/>
</dbReference>
<accession>A0A0C3I2P9</accession>
<evidence type="ECO:0000313" key="3">
    <source>
        <dbReference type="Proteomes" id="UP000054321"/>
    </source>
</evidence>
<feature type="domain" description="Protein kinase" evidence="1">
    <location>
        <begin position="184"/>
        <end position="514"/>
    </location>
</feature>
<dbReference type="PROSITE" id="PS50011">
    <property type="entry name" value="PROTEIN_KINASE_DOM"/>
    <property type="match status" value="1"/>
</dbReference>
<keyword evidence="3" id="KW-1185">Reference proteome</keyword>
<dbReference type="STRING" id="913774.A0A0C3I2P9"/>
<dbReference type="InterPro" id="IPR000719">
    <property type="entry name" value="Prot_kinase_dom"/>
</dbReference>
<dbReference type="Proteomes" id="UP000054321">
    <property type="component" value="Unassembled WGS sequence"/>
</dbReference>
<dbReference type="PANTHER" id="PTHR44329">
    <property type="entry name" value="SERINE/THREONINE-PROTEIN KINASE TNNI3K-RELATED"/>
    <property type="match status" value="1"/>
</dbReference>
<dbReference type="Gene3D" id="1.10.510.10">
    <property type="entry name" value="Transferase(Phosphotransferase) domain 1"/>
    <property type="match status" value="1"/>
</dbReference>
<proteinExistence type="predicted"/>
<name>A0A0C3I2P9_OIDMZ</name>
<dbReference type="SMART" id="SM00220">
    <property type="entry name" value="S_TKc"/>
    <property type="match status" value="1"/>
</dbReference>
<evidence type="ECO:0000259" key="1">
    <source>
        <dbReference type="PROSITE" id="PS50011"/>
    </source>
</evidence>
<evidence type="ECO:0000313" key="2">
    <source>
        <dbReference type="EMBL" id="KIN08682.1"/>
    </source>
</evidence>
<dbReference type="OrthoDB" id="4062651at2759"/>
<reference evidence="3" key="2">
    <citation type="submission" date="2015-01" db="EMBL/GenBank/DDBJ databases">
        <title>Evolutionary Origins and Diversification of the Mycorrhizal Mutualists.</title>
        <authorList>
            <consortium name="DOE Joint Genome Institute"/>
            <consortium name="Mycorrhizal Genomics Consortium"/>
            <person name="Kohler A."/>
            <person name="Kuo A."/>
            <person name="Nagy L.G."/>
            <person name="Floudas D."/>
            <person name="Copeland A."/>
            <person name="Barry K.W."/>
            <person name="Cichocki N."/>
            <person name="Veneault-Fourrey C."/>
            <person name="LaButti K."/>
            <person name="Lindquist E.A."/>
            <person name="Lipzen A."/>
            <person name="Lundell T."/>
            <person name="Morin E."/>
            <person name="Murat C."/>
            <person name="Riley R."/>
            <person name="Ohm R."/>
            <person name="Sun H."/>
            <person name="Tunlid A."/>
            <person name="Henrissat B."/>
            <person name="Grigoriev I.V."/>
            <person name="Hibbett D.S."/>
            <person name="Martin F."/>
        </authorList>
    </citation>
    <scope>NUCLEOTIDE SEQUENCE [LARGE SCALE GENOMIC DNA]</scope>
    <source>
        <strain evidence="3">Zn</strain>
    </source>
</reference>
<dbReference type="InterPro" id="IPR011009">
    <property type="entry name" value="Kinase-like_dom_sf"/>
</dbReference>
<organism evidence="2 3">
    <name type="scientific">Oidiodendron maius (strain Zn)</name>
    <dbReference type="NCBI Taxonomy" id="913774"/>
    <lineage>
        <taxon>Eukaryota</taxon>
        <taxon>Fungi</taxon>
        <taxon>Dikarya</taxon>
        <taxon>Ascomycota</taxon>
        <taxon>Pezizomycotina</taxon>
        <taxon>Leotiomycetes</taxon>
        <taxon>Leotiomycetes incertae sedis</taxon>
        <taxon>Myxotrichaceae</taxon>
        <taxon>Oidiodendron</taxon>
    </lineage>
</organism>
<dbReference type="InterPro" id="IPR051681">
    <property type="entry name" value="Ser/Thr_Kinases-Pseudokinases"/>
</dbReference>
<dbReference type="PANTHER" id="PTHR44329:SF289">
    <property type="entry name" value="SERINE_THREONINE-PROTEIN KINASE VIK"/>
    <property type="match status" value="1"/>
</dbReference>